<dbReference type="InterPro" id="IPR003838">
    <property type="entry name" value="ABC3_permease_C"/>
</dbReference>
<evidence type="ECO:0000256" key="3">
    <source>
        <dbReference type="ARBA" id="ARBA00022692"/>
    </source>
</evidence>
<keyword evidence="3 7" id="KW-0812">Transmembrane</keyword>
<keyword evidence="11" id="KW-1185">Reference proteome</keyword>
<keyword evidence="2" id="KW-1003">Cell membrane</keyword>
<dbReference type="Pfam" id="PF02687">
    <property type="entry name" value="FtsX"/>
    <property type="match status" value="1"/>
</dbReference>
<accession>A0ABX0Q7I6</accession>
<dbReference type="EMBL" id="JAAQQR010000009">
    <property type="protein sequence ID" value="NID06518.1"/>
    <property type="molecule type" value="Genomic_DNA"/>
</dbReference>
<organism evidence="10 11">
    <name type="scientific">Luteibacter jiangsuensis</name>
    <dbReference type="NCBI Taxonomy" id="637577"/>
    <lineage>
        <taxon>Bacteria</taxon>
        <taxon>Pseudomonadati</taxon>
        <taxon>Pseudomonadota</taxon>
        <taxon>Gammaproteobacteria</taxon>
        <taxon>Lysobacterales</taxon>
        <taxon>Rhodanobacteraceae</taxon>
        <taxon>Luteibacter</taxon>
    </lineage>
</organism>
<sequence length="405" mass="43818">MLTDVRPIVSTLRRHRLTATLLVLQIALTCAIVCNAIFLIGDRVSWMLTPSGIAEGDLMRITVSDIGPRRDLHARVETDLATLRAIPGVQAVTVGNSLPFGGNAWNSGLKLDRSQQSPSATVAMFYGESLVETLGTRLVAGRVFRPQEYSWVDDLVAGKATSSHVAMVTSDLANRLFPGESAIGREVFVGGEPARVVGVLERLPAARVGAREDANNTLVMPWRMVPAYGGGYFVRARHGEAARVLKDAVAALKRAEPRRVVVEARLYSDIRGRYFATDRAMTVLLAAVSVALLVVTALGIVGLASFWVAQRRRQIGVRRALGASRTAILRYFQTENFLLASMGIVLGMALAYGINLLLMRQYELPRLPWTYLPVGAIVLWTLGQAAVLAPALRAASVPPVVATRG</sequence>
<dbReference type="Proteomes" id="UP001429601">
    <property type="component" value="Unassembled WGS sequence"/>
</dbReference>
<feature type="transmembrane region" description="Helical" evidence="7">
    <location>
        <begin position="21"/>
        <end position="41"/>
    </location>
</feature>
<feature type="transmembrane region" description="Helical" evidence="7">
    <location>
        <begin position="370"/>
        <end position="389"/>
    </location>
</feature>
<evidence type="ECO:0000259" key="8">
    <source>
        <dbReference type="Pfam" id="PF02687"/>
    </source>
</evidence>
<protein>
    <submittedName>
        <fullName evidence="10">FtsX-like permease family protein</fullName>
    </submittedName>
</protein>
<dbReference type="InterPro" id="IPR025857">
    <property type="entry name" value="MacB_PCD"/>
</dbReference>
<dbReference type="InterPro" id="IPR050250">
    <property type="entry name" value="Macrolide_Exporter_MacB"/>
</dbReference>
<evidence type="ECO:0000256" key="5">
    <source>
        <dbReference type="ARBA" id="ARBA00023136"/>
    </source>
</evidence>
<evidence type="ECO:0000313" key="10">
    <source>
        <dbReference type="EMBL" id="NID06518.1"/>
    </source>
</evidence>
<comment type="similarity">
    <text evidence="6">Belongs to the ABC-4 integral membrane protein family.</text>
</comment>
<evidence type="ECO:0000256" key="1">
    <source>
        <dbReference type="ARBA" id="ARBA00004651"/>
    </source>
</evidence>
<evidence type="ECO:0000256" key="2">
    <source>
        <dbReference type="ARBA" id="ARBA00022475"/>
    </source>
</evidence>
<evidence type="ECO:0000313" key="11">
    <source>
        <dbReference type="Proteomes" id="UP001429601"/>
    </source>
</evidence>
<evidence type="ECO:0000256" key="7">
    <source>
        <dbReference type="SAM" id="Phobius"/>
    </source>
</evidence>
<dbReference type="PANTHER" id="PTHR30572:SF4">
    <property type="entry name" value="ABC TRANSPORTER PERMEASE YTRF"/>
    <property type="match status" value="1"/>
</dbReference>
<comment type="subcellular location">
    <subcellularLocation>
        <location evidence="1">Cell membrane</location>
        <topology evidence="1">Multi-pass membrane protein</topology>
    </subcellularLocation>
</comment>
<feature type="transmembrane region" description="Helical" evidence="7">
    <location>
        <begin position="283"/>
        <end position="309"/>
    </location>
</feature>
<feature type="domain" description="MacB-like periplasmic core" evidence="9">
    <location>
        <begin position="36"/>
        <end position="251"/>
    </location>
</feature>
<feature type="domain" description="ABC3 transporter permease C-terminal" evidence="8">
    <location>
        <begin position="287"/>
        <end position="399"/>
    </location>
</feature>
<dbReference type="PANTHER" id="PTHR30572">
    <property type="entry name" value="MEMBRANE COMPONENT OF TRANSPORTER-RELATED"/>
    <property type="match status" value="1"/>
</dbReference>
<evidence type="ECO:0000259" key="9">
    <source>
        <dbReference type="Pfam" id="PF12704"/>
    </source>
</evidence>
<dbReference type="Pfam" id="PF12704">
    <property type="entry name" value="MacB_PCD"/>
    <property type="match status" value="1"/>
</dbReference>
<keyword evidence="4 7" id="KW-1133">Transmembrane helix</keyword>
<evidence type="ECO:0000256" key="4">
    <source>
        <dbReference type="ARBA" id="ARBA00022989"/>
    </source>
</evidence>
<feature type="transmembrane region" description="Helical" evidence="7">
    <location>
        <begin position="337"/>
        <end position="358"/>
    </location>
</feature>
<comment type="caution">
    <text evidence="10">The sequence shown here is derived from an EMBL/GenBank/DDBJ whole genome shotgun (WGS) entry which is preliminary data.</text>
</comment>
<dbReference type="RefSeq" id="WP_167129010.1">
    <property type="nucleotide sequence ID" value="NZ_JAAQQR010000009.1"/>
</dbReference>
<evidence type="ECO:0000256" key="6">
    <source>
        <dbReference type="ARBA" id="ARBA00038076"/>
    </source>
</evidence>
<name>A0ABX0Q7I6_9GAMM</name>
<proteinExistence type="inferred from homology"/>
<gene>
    <name evidence="10" type="ORF">HBF26_16610</name>
</gene>
<reference evidence="10 11" key="1">
    <citation type="journal article" date="2011" name="Curr. Microbiol.">
        <title>Luteibacter jiangsuensis sp. nov.: a methamidophos-degrading bacterium isolated from a methamidophos-manufacturing factory.</title>
        <authorList>
            <person name="Wang L."/>
            <person name="Wang G.L."/>
            <person name="Li S.P."/>
            <person name="Jiang J.D."/>
        </authorList>
    </citation>
    <scope>NUCLEOTIDE SEQUENCE [LARGE SCALE GENOMIC DNA]</scope>
    <source>
        <strain evidence="10 11">CGMCC 1.10133</strain>
    </source>
</reference>
<keyword evidence="5 7" id="KW-0472">Membrane</keyword>